<dbReference type="Gene3D" id="3.60.10.10">
    <property type="entry name" value="Endonuclease/exonuclease/phosphatase"/>
    <property type="match status" value="1"/>
</dbReference>
<sequence>MRVITWNMRRAKTGSPSWEYFNEIDPDVALLQEINELPESIIDKYDHKYLKACSKSGKDQQFGTAVLVKGRVSSDLDLSSEIQWIYDEIKLFKGNLVGCVIEPYDAQPLNVISAYSPAWPVDKKRLHGIDLSGIKLDDNPDLWLTEILWCALKHADIKESERWIVAGDLNSSETFDVKWGPRGNKQVMDRMKDLGLYECLKGFQRVLTPTFRHSSGKIEDQMDHLFVTQCLADELIDCKAGSKSLVFDKSLSDHLPIIAEFSD</sequence>
<organism evidence="2">
    <name type="scientific">marine metagenome</name>
    <dbReference type="NCBI Taxonomy" id="408172"/>
    <lineage>
        <taxon>unclassified sequences</taxon>
        <taxon>metagenomes</taxon>
        <taxon>ecological metagenomes</taxon>
    </lineage>
</organism>
<dbReference type="Pfam" id="PF03372">
    <property type="entry name" value="Exo_endo_phos"/>
    <property type="match status" value="1"/>
</dbReference>
<dbReference type="InterPro" id="IPR005135">
    <property type="entry name" value="Endo/exonuclease/phosphatase"/>
</dbReference>
<dbReference type="GO" id="GO:0003824">
    <property type="term" value="F:catalytic activity"/>
    <property type="evidence" value="ECO:0007669"/>
    <property type="project" value="InterPro"/>
</dbReference>
<dbReference type="AlphaFoldDB" id="A0A382BUH5"/>
<dbReference type="SUPFAM" id="SSF56219">
    <property type="entry name" value="DNase I-like"/>
    <property type="match status" value="1"/>
</dbReference>
<dbReference type="InterPro" id="IPR036691">
    <property type="entry name" value="Endo/exonu/phosph_ase_sf"/>
</dbReference>
<proteinExistence type="predicted"/>
<protein>
    <recommendedName>
        <fullName evidence="1">Endonuclease/exonuclease/phosphatase domain-containing protein</fullName>
    </recommendedName>
</protein>
<dbReference type="EMBL" id="UINC01031298">
    <property type="protein sequence ID" value="SVB17122.1"/>
    <property type="molecule type" value="Genomic_DNA"/>
</dbReference>
<gene>
    <name evidence="2" type="ORF">METZ01_LOCUS169976</name>
</gene>
<reference evidence="2" key="1">
    <citation type="submission" date="2018-05" db="EMBL/GenBank/DDBJ databases">
        <authorList>
            <person name="Lanie J.A."/>
            <person name="Ng W.-L."/>
            <person name="Kazmierczak K.M."/>
            <person name="Andrzejewski T.M."/>
            <person name="Davidsen T.M."/>
            <person name="Wayne K.J."/>
            <person name="Tettelin H."/>
            <person name="Glass J.I."/>
            <person name="Rusch D."/>
            <person name="Podicherti R."/>
            <person name="Tsui H.-C.T."/>
            <person name="Winkler M.E."/>
        </authorList>
    </citation>
    <scope>NUCLEOTIDE SEQUENCE</scope>
</reference>
<accession>A0A382BUH5</accession>
<name>A0A382BUH5_9ZZZZ</name>
<evidence type="ECO:0000313" key="2">
    <source>
        <dbReference type="EMBL" id="SVB17122.1"/>
    </source>
</evidence>
<evidence type="ECO:0000259" key="1">
    <source>
        <dbReference type="Pfam" id="PF03372"/>
    </source>
</evidence>
<feature type="domain" description="Endonuclease/exonuclease/phosphatase" evidence="1">
    <location>
        <begin position="5"/>
        <end position="254"/>
    </location>
</feature>